<feature type="chain" id="PRO_5015559979" description="Lipoprotein" evidence="1">
    <location>
        <begin position="26"/>
        <end position="147"/>
    </location>
</feature>
<accession>A0A2T0M9N5</accession>
<gene>
    <name evidence="2" type="ORF">CLV81_2586</name>
</gene>
<feature type="signal peptide" evidence="1">
    <location>
        <begin position="1"/>
        <end position="25"/>
    </location>
</feature>
<evidence type="ECO:0008006" key="4">
    <source>
        <dbReference type="Google" id="ProtNLM"/>
    </source>
</evidence>
<dbReference type="EMBL" id="PVYX01000002">
    <property type="protein sequence ID" value="PRX54189.1"/>
    <property type="molecule type" value="Genomic_DNA"/>
</dbReference>
<name>A0A2T0M9N5_9FLAO</name>
<evidence type="ECO:0000256" key="1">
    <source>
        <dbReference type="SAM" id="SignalP"/>
    </source>
</evidence>
<organism evidence="2 3">
    <name type="scientific">Flagellimonas meridianipacifica</name>
    <dbReference type="NCBI Taxonomy" id="1080225"/>
    <lineage>
        <taxon>Bacteria</taxon>
        <taxon>Pseudomonadati</taxon>
        <taxon>Bacteroidota</taxon>
        <taxon>Flavobacteriia</taxon>
        <taxon>Flavobacteriales</taxon>
        <taxon>Flavobacteriaceae</taxon>
        <taxon>Flagellimonas</taxon>
    </lineage>
</organism>
<dbReference type="Proteomes" id="UP000237640">
    <property type="component" value="Unassembled WGS sequence"/>
</dbReference>
<dbReference type="OrthoDB" id="1165032at2"/>
<comment type="caution">
    <text evidence="2">The sequence shown here is derived from an EMBL/GenBank/DDBJ whole genome shotgun (WGS) entry which is preliminary data.</text>
</comment>
<dbReference type="RefSeq" id="WP_106145489.1">
    <property type="nucleotide sequence ID" value="NZ_PVYX01000002.1"/>
</dbReference>
<reference evidence="2 3" key="1">
    <citation type="submission" date="2018-03" db="EMBL/GenBank/DDBJ databases">
        <title>Genomic Encyclopedia of Archaeal and Bacterial Type Strains, Phase II (KMG-II): from individual species to whole genera.</title>
        <authorList>
            <person name="Goeker M."/>
        </authorList>
    </citation>
    <scope>NUCLEOTIDE SEQUENCE [LARGE SCALE GENOMIC DNA]</scope>
    <source>
        <strain evidence="2 3">DSM 25027</strain>
    </source>
</reference>
<dbReference type="AlphaFoldDB" id="A0A2T0M9N5"/>
<evidence type="ECO:0000313" key="3">
    <source>
        <dbReference type="Proteomes" id="UP000237640"/>
    </source>
</evidence>
<keyword evidence="1" id="KW-0732">Signal</keyword>
<sequence length="147" mass="16211">MINSNKLFLATLSLVLSLWQTSCNSDDDANDDTNAQCEETICTLVFIRINVSVTDQDENPVALDSFTVTNLANGNDMTISLSESERIAARETGLYPLTQDGILDLNEERQIQFKGFINDEEVVSSDYTVSTDCCHVGLDSGDLQLTF</sequence>
<protein>
    <recommendedName>
        <fullName evidence="4">Lipoprotein</fullName>
    </recommendedName>
</protein>
<proteinExistence type="predicted"/>
<keyword evidence="3" id="KW-1185">Reference proteome</keyword>
<evidence type="ECO:0000313" key="2">
    <source>
        <dbReference type="EMBL" id="PRX54189.1"/>
    </source>
</evidence>